<dbReference type="EMBL" id="QSCO01000001">
    <property type="protein sequence ID" value="RGY09873.1"/>
    <property type="molecule type" value="Genomic_DNA"/>
</dbReference>
<evidence type="ECO:0000313" key="4">
    <source>
        <dbReference type="EMBL" id="RGU56295.1"/>
    </source>
</evidence>
<dbReference type="Proteomes" id="UP000284434">
    <property type="component" value="Unassembled WGS sequence"/>
</dbReference>
<evidence type="ECO:0000313" key="8">
    <source>
        <dbReference type="Proteomes" id="UP000284243"/>
    </source>
</evidence>
<dbReference type="EMBL" id="QRYC01000011">
    <property type="protein sequence ID" value="RGU56295.1"/>
    <property type="molecule type" value="Genomic_DNA"/>
</dbReference>
<keyword evidence="1" id="KW-1133">Transmembrane helix</keyword>
<dbReference type="EMBL" id="JAKNDN010000045">
    <property type="protein sequence ID" value="MCG4961781.1"/>
    <property type="molecule type" value="Genomic_DNA"/>
</dbReference>
<dbReference type="Proteomes" id="UP000284243">
    <property type="component" value="Unassembled WGS sequence"/>
</dbReference>
<dbReference type="Proteomes" id="UP001199750">
    <property type="component" value="Unassembled WGS sequence"/>
</dbReference>
<evidence type="ECO:0000256" key="1">
    <source>
        <dbReference type="SAM" id="Phobius"/>
    </source>
</evidence>
<keyword evidence="1" id="KW-0472">Membrane</keyword>
<dbReference type="EMBL" id="JAQMRD010000003">
    <property type="protein sequence ID" value="MDB9222118.1"/>
    <property type="molecule type" value="Genomic_DNA"/>
</dbReference>
<dbReference type="AlphaFoldDB" id="A0A1Y3YRI7"/>
<name>A0A1Y3YRI7_9BACT</name>
<accession>A0A1Y3YRI7</accession>
<reference evidence="7 8" key="1">
    <citation type="submission" date="2018-08" db="EMBL/GenBank/DDBJ databases">
        <title>A genome reference for cultivated species of the human gut microbiota.</title>
        <authorList>
            <person name="Zou Y."/>
            <person name="Xue W."/>
            <person name="Luo G."/>
        </authorList>
    </citation>
    <scope>NUCLEOTIDE SEQUENCE [LARGE SCALE GENOMIC DNA]</scope>
    <source>
        <strain evidence="5 7">AF14-6AC</strain>
        <strain evidence="4 8">AF16-14</strain>
        <strain evidence="6 9">OF03-11</strain>
    </source>
</reference>
<gene>
    <name evidence="5" type="ORF">DWW24_02665</name>
    <name evidence="4" type="ORF">DWW57_09785</name>
    <name evidence="6" type="ORF">DXA53_00830</name>
    <name evidence="2" type="ORF">L0P03_18335</name>
    <name evidence="3" type="ORF">PN645_03750</name>
</gene>
<evidence type="ECO:0000313" key="5">
    <source>
        <dbReference type="EMBL" id="RGV30036.1"/>
    </source>
</evidence>
<dbReference type="EMBL" id="QRYW01000004">
    <property type="protein sequence ID" value="RGV30036.1"/>
    <property type="molecule type" value="Genomic_DNA"/>
</dbReference>
<proteinExistence type="predicted"/>
<dbReference type="RefSeq" id="WP_022160849.1">
    <property type="nucleotide sequence ID" value="NZ_CABJFF010000009.1"/>
</dbReference>
<evidence type="ECO:0000313" key="6">
    <source>
        <dbReference type="EMBL" id="RGY09873.1"/>
    </source>
</evidence>
<organism evidence="5 7">
    <name type="scientific">Odoribacter splanchnicus</name>
    <dbReference type="NCBI Taxonomy" id="28118"/>
    <lineage>
        <taxon>Bacteria</taxon>
        <taxon>Pseudomonadati</taxon>
        <taxon>Bacteroidota</taxon>
        <taxon>Bacteroidia</taxon>
        <taxon>Bacteroidales</taxon>
        <taxon>Odoribacteraceae</taxon>
        <taxon>Odoribacter</taxon>
    </lineage>
</organism>
<dbReference type="Proteomes" id="UP000283426">
    <property type="component" value="Unassembled WGS sequence"/>
</dbReference>
<reference evidence="2" key="2">
    <citation type="submission" date="2022-01" db="EMBL/GenBank/DDBJ databases">
        <title>Collection of gut derived symbiotic bacterial strains cultured from healthy donors.</title>
        <authorList>
            <person name="Lin H."/>
            <person name="Kohout C."/>
            <person name="Waligurski E."/>
            <person name="Pamer E.G."/>
        </authorList>
    </citation>
    <scope>NUCLEOTIDE SEQUENCE</scope>
    <source>
        <strain evidence="2">DFI.1.149</strain>
    </source>
</reference>
<evidence type="ECO:0000313" key="9">
    <source>
        <dbReference type="Proteomes" id="UP000284434"/>
    </source>
</evidence>
<evidence type="ECO:0000313" key="2">
    <source>
        <dbReference type="EMBL" id="MCG4961781.1"/>
    </source>
</evidence>
<keyword evidence="1" id="KW-0812">Transmembrane</keyword>
<evidence type="ECO:0000313" key="3">
    <source>
        <dbReference type="EMBL" id="MDB9222118.1"/>
    </source>
</evidence>
<feature type="transmembrane region" description="Helical" evidence="1">
    <location>
        <begin position="136"/>
        <end position="157"/>
    </location>
</feature>
<dbReference type="Proteomes" id="UP001212263">
    <property type="component" value="Unassembled WGS sequence"/>
</dbReference>
<reference evidence="3" key="3">
    <citation type="submission" date="2023-01" db="EMBL/GenBank/DDBJ databases">
        <title>Human gut microbiome strain richness.</title>
        <authorList>
            <person name="Chen-Liaw A."/>
        </authorList>
    </citation>
    <scope>NUCLEOTIDE SEQUENCE</scope>
    <source>
        <strain evidence="3">RTP21484st1_B7_RTP21484_190118</strain>
    </source>
</reference>
<sequence length="289" mass="32821">MNINRNNYEKYFIDYLEGTLSKDDIHDLRVFLLFNQDLAELLDDIAKIKLTAPSVRYTRKENLKKDELHACKDYYAIAIAENSLSTQDISDIKHSSRKQEITKQAEVYRQLKLTPDTKIRYTRKSKLYHSAYRQLGYKYSSIAAILLLILTIAITVLKSDDIHPQATEITMVLPPAIEIPAIDRVLFIKEQSLPPLPCPKPVIPVQPTRIPVMTIQELPICGITPTSVQEAAKIRMSSPAFNSSELILTENAIAWKPSESKFLSNNLFSSMINTGKMIAEKLKNNIGKE</sequence>
<protein>
    <submittedName>
        <fullName evidence="5">Uncharacterized protein</fullName>
    </submittedName>
</protein>
<comment type="caution">
    <text evidence="5">The sequence shown here is derived from an EMBL/GenBank/DDBJ whole genome shotgun (WGS) entry which is preliminary data.</text>
</comment>
<evidence type="ECO:0000313" key="7">
    <source>
        <dbReference type="Proteomes" id="UP000283426"/>
    </source>
</evidence>